<dbReference type="InterPro" id="IPR013766">
    <property type="entry name" value="Thioredoxin_domain"/>
</dbReference>
<feature type="domain" description="Thioredoxin" evidence="4">
    <location>
        <begin position="1"/>
        <end position="134"/>
    </location>
</feature>
<dbReference type="PROSITE" id="PS51352">
    <property type="entry name" value="THIOREDOXIN_2"/>
    <property type="match status" value="1"/>
</dbReference>
<comment type="caution">
    <text evidence="5">The sequence shown here is derived from an EMBL/GenBank/DDBJ whole genome shotgun (WGS) entry which is preliminary data.</text>
</comment>
<evidence type="ECO:0000259" key="4">
    <source>
        <dbReference type="PROSITE" id="PS51352"/>
    </source>
</evidence>
<accession>A0ABP8C6R2</accession>
<keyword evidence="6" id="KW-1185">Reference proteome</keyword>
<dbReference type="PANTHER" id="PTHR15337:SF11">
    <property type="entry name" value="THIOREDOXIN DOMAIN-CONTAINING PROTEIN"/>
    <property type="match status" value="1"/>
</dbReference>
<name>A0ABP8C6R2_9FLAO</name>
<evidence type="ECO:0000256" key="1">
    <source>
        <dbReference type="ARBA" id="ARBA00022729"/>
    </source>
</evidence>
<dbReference type="SUPFAM" id="SSF52833">
    <property type="entry name" value="Thioredoxin-like"/>
    <property type="match status" value="1"/>
</dbReference>
<dbReference type="InterPro" id="IPR017937">
    <property type="entry name" value="Thioredoxin_CS"/>
</dbReference>
<evidence type="ECO:0000313" key="6">
    <source>
        <dbReference type="Proteomes" id="UP001501496"/>
    </source>
</evidence>
<keyword evidence="1 3" id="KW-0732">Signal</keyword>
<feature type="signal peptide" evidence="3">
    <location>
        <begin position="1"/>
        <end position="19"/>
    </location>
</feature>
<sequence length="402" mass="45909">MKKVVVLIIFTFISTASFSQGISFEHGTFKEAIEKAKKENKLVFMDCYTTWCGPCKWMSKEIFPQKEVGDFFNDNFISIKVDMEKGEGIALNSKYGIKAYPTLLFIDGNGNEVHKLVGGLKAPDLIEGAKSALNPNLRISSLKAKYDSGNKDPEFLMSYLSALKKQHDSKNMATVAKEIIKQSDLEKFMTKDLFFVISAANYAYNTKAFNYLLKNKKKVKEITEPFEYGTVFYSPIYVHLQEYATKCKSIKELNKEVDRCVKPFGINEFGDIKMSLSYNYYLANNQLQTWYDNKIKDAETLKGDQRYIHNYYNICDEILRSPKLSKSTEIIDNFIKIAVNFAADKENGIIMGNLMLAKLYLHTKEKEKAKNSFNVFFEENAKSGGVNDHPSVTNLKTAIYNL</sequence>
<proteinExistence type="predicted"/>
<dbReference type="Proteomes" id="UP001501496">
    <property type="component" value="Unassembled WGS sequence"/>
</dbReference>
<evidence type="ECO:0000256" key="3">
    <source>
        <dbReference type="SAM" id="SignalP"/>
    </source>
</evidence>
<dbReference type="RefSeq" id="WP_344787487.1">
    <property type="nucleotide sequence ID" value="NZ_BAABCA010000003.1"/>
</dbReference>
<dbReference type="PROSITE" id="PS00194">
    <property type="entry name" value="THIOREDOXIN_1"/>
    <property type="match status" value="1"/>
</dbReference>
<evidence type="ECO:0000313" key="5">
    <source>
        <dbReference type="EMBL" id="GAA4234651.1"/>
    </source>
</evidence>
<gene>
    <name evidence="5" type="ORF">GCM10022291_14580</name>
</gene>
<organism evidence="5 6">
    <name type="scientific">Postechiella marina</name>
    <dbReference type="NCBI Taxonomy" id="943941"/>
    <lineage>
        <taxon>Bacteria</taxon>
        <taxon>Pseudomonadati</taxon>
        <taxon>Bacteroidota</taxon>
        <taxon>Flavobacteriia</taxon>
        <taxon>Flavobacteriales</taxon>
        <taxon>Flavobacteriaceae</taxon>
        <taxon>Postechiella</taxon>
    </lineage>
</organism>
<evidence type="ECO:0000256" key="2">
    <source>
        <dbReference type="ARBA" id="ARBA00023284"/>
    </source>
</evidence>
<keyword evidence="2" id="KW-0676">Redox-active center</keyword>
<feature type="chain" id="PRO_5045235395" description="Thioredoxin domain-containing protein" evidence="3">
    <location>
        <begin position="20"/>
        <end position="402"/>
    </location>
</feature>
<dbReference type="Pfam" id="PF00085">
    <property type="entry name" value="Thioredoxin"/>
    <property type="match status" value="1"/>
</dbReference>
<dbReference type="Gene3D" id="3.40.30.10">
    <property type="entry name" value="Glutaredoxin"/>
    <property type="match status" value="1"/>
</dbReference>
<protein>
    <recommendedName>
        <fullName evidence="4">Thioredoxin domain-containing protein</fullName>
    </recommendedName>
</protein>
<dbReference type="PANTHER" id="PTHR15337">
    <property type="entry name" value="ANTERIOR GRADIENT PROTEIN-RELATED"/>
    <property type="match status" value="1"/>
</dbReference>
<dbReference type="EMBL" id="BAABCA010000003">
    <property type="protein sequence ID" value="GAA4234651.1"/>
    <property type="molecule type" value="Genomic_DNA"/>
</dbReference>
<dbReference type="InterPro" id="IPR036249">
    <property type="entry name" value="Thioredoxin-like_sf"/>
</dbReference>
<reference evidence="6" key="1">
    <citation type="journal article" date="2019" name="Int. J. Syst. Evol. Microbiol.">
        <title>The Global Catalogue of Microorganisms (GCM) 10K type strain sequencing project: providing services to taxonomists for standard genome sequencing and annotation.</title>
        <authorList>
            <consortium name="The Broad Institute Genomics Platform"/>
            <consortium name="The Broad Institute Genome Sequencing Center for Infectious Disease"/>
            <person name="Wu L."/>
            <person name="Ma J."/>
        </authorList>
    </citation>
    <scope>NUCLEOTIDE SEQUENCE [LARGE SCALE GENOMIC DNA]</scope>
    <source>
        <strain evidence="6">JCM 17630</strain>
    </source>
</reference>
<dbReference type="InterPro" id="IPR051099">
    <property type="entry name" value="AGR/TXD"/>
</dbReference>